<proteinExistence type="predicted"/>
<gene>
    <name evidence="2" type="ORF">WG901_21400</name>
</gene>
<organism evidence="2 3">
    <name type="scientific">Novosphingobium anseongense</name>
    <dbReference type="NCBI Taxonomy" id="3133436"/>
    <lineage>
        <taxon>Bacteria</taxon>
        <taxon>Pseudomonadati</taxon>
        <taxon>Pseudomonadota</taxon>
        <taxon>Alphaproteobacteria</taxon>
        <taxon>Sphingomonadales</taxon>
        <taxon>Sphingomonadaceae</taxon>
        <taxon>Novosphingobium</taxon>
    </lineage>
</organism>
<feature type="domain" description="DNA-binding phage zinc finger" evidence="1">
    <location>
        <begin position="5"/>
        <end position="35"/>
    </location>
</feature>
<dbReference type="EMBL" id="JBBHJZ010000006">
    <property type="protein sequence ID" value="MEJ5979223.1"/>
    <property type="molecule type" value="Genomic_DNA"/>
</dbReference>
<evidence type="ECO:0000259" key="1">
    <source>
        <dbReference type="Pfam" id="PF24623"/>
    </source>
</evidence>
<dbReference type="InterPro" id="IPR056911">
    <property type="entry name" value="Phage_Znf_bind_put"/>
</dbReference>
<protein>
    <recommendedName>
        <fullName evidence="1">DNA-binding phage zinc finger domain-containing protein</fullName>
    </recommendedName>
</protein>
<dbReference type="Proteomes" id="UP001361239">
    <property type="component" value="Unassembled WGS sequence"/>
</dbReference>
<dbReference type="Pfam" id="PF24623">
    <property type="entry name" value="Phage_zn_bind_8"/>
    <property type="match status" value="1"/>
</dbReference>
<evidence type="ECO:0000313" key="3">
    <source>
        <dbReference type="Proteomes" id="UP001361239"/>
    </source>
</evidence>
<sequence length="96" mass="10600">MQMTLSVPCPTCKAEVGETCYDAEHDWVATHANRLIPDAVEVHLIISTGLAYHLARTIDTTEKGTDPSLVAELHEVAIAFAHASEKVWNRSEQTQQ</sequence>
<evidence type="ECO:0000313" key="2">
    <source>
        <dbReference type="EMBL" id="MEJ5979223.1"/>
    </source>
</evidence>
<dbReference type="RefSeq" id="WP_339589164.1">
    <property type="nucleotide sequence ID" value="NZ_JBBHJZ010000006.1"/>
</dbReference>
<comment type="caution">
    <text evidence="2">The sequence shown here is derived from an EMBL/GenBank/DDBJ whole genome shotgun (WGS) entry which is preliminary data.</text>
</comment>
<accession>A0ABU8S1W5</accession>
<reference evidence="2 3" key="1">
    <citation type="submission" date="2024-03" db="EMBL/GenBank/DDBJ databases">
        <authorList>
            <person name="Jo J.-H."/>
        </authorList>
    </citation>
    <scope>NUCLEOTIDE SEQUENCE [LARGE SCALE GENOMIC DNA]</scope>
    <source>
        <strain evidence="2 3">PS1R-30</strain>
    </source>
</reference>
<keyword evidence="3" id="KW-1185">Reference proteome</keyword>
<name>A0ABU8S1W5_9SPHN</name>